<keyword evidence="3" id="KW-1185">Reference proteome</keyword>
<feature type="domain" description="DUF6950" evidence="1">
    <location>
        <begin position="4"/>
        <end position="129"/>
    </location>
</feature>
<dbReference type="OrthoDB" id="6586924at2"/>
<reference evidence="2 3" key="1">
    <citation type="submission" date="2017-09" db="EMBL/GenBank/DDBJ databases">
        <title>Sphingomonas panjinensis sp.nov., isolated from oil-contaminated soil.</title>
        <authorList>
            <person name="Wang L."/>
            <person name="Chen L."/>
        </authorList>
    </citation>
    <scope>NUCLEOTIDE SEQUENCE [LARGE SCALE GENOMIC DNA]</scope>
    <source>
        <strain evidence="2 3">FW-11</strain>
    </source>
</reference>
<comment type="caution">
    <text evidence="2">The sequence shown here is derived from an EMBL/GenBank/DDBJ whole genome shotgun (WGS) entry which is preliminary data.</text>
</comment>
<gene>
    <name evidence="2" type="ORF">CLG96_00110</name>
</gene>
<accession>A0A2T5G3B9</accession>
<dbReference type="Proteomes" id="UP000244162">
    <property type="component" value="Unassembled WGS sequence"/>
</dbReference>
<dbReference type="Pfam" id="PF22262">
    <property type="entry name" value="DUF6950"/>
    <property type="match status" value="1"/>
</dbReference>
<dbReference type="AlphaFoldDB" id="A0A2T5G3B9"/>
<organism evidence="2 3">
    <name type="scientific">Sphingomonas oleivorans</name>
    <dbReference type="NCBI Taxonomy" id="1735121"/>
    <lineage>
        <taxon>Bacteria</taxon>
        <taxon>Pseudomonadati</taxon>
        <taxon>Pseudomonadota</taxon>
        <taxon>Alphaproteobacteria</taxon>
        <taxon>Sphingomonadales</taxon>
        <taxon>Sphingomonadaceae</taxon>
        <taxon>Sphingomonas</taxon>
    </lineage>
</organism>
<dbReference type="InterPro" id="IPR053802">
    <property type="entry name" value="DUF6950"/>
</dbReference>
<evidence type="ECO:0000313" key="2">
    <source>
        <dbReference type="EMBL" id="PTQ13724.1"/>
    </source>
</evidence>
<dbReference type="RefSeq" id="WP_133175307.1">
    <property type="nucleotide sequence ID" value="NZ_NWBU01000003.1"/>
</dbReference>
<sequence length="141" mass="15417">MMHRKTDWETRLAAYLEPLRALPFEWGRHDCCTFAAGAVEAMTGIDPMPEFRGRYRTAIGSARALKRFGAGTLEATLDTKFERIAASLAQRGDIVMSQGSLGLAWGAHMIAVGSEGAREGLVRIARAAWIDPIAWRVQLGG</sequence>
<dbReference type="EMBL" id="NWBU01000003">
    <property type="protein sequence ID" value="PTQ13724.1"/>
    <property type="molecule type" value="Genomic_DNA"/>
</dbReference>
<evidence type="ECO:0000313" key="3">
    <source>
        <dbReference type="Proteomes" id="UP000244162"/>
    </source>
</evidence>
<name>A0A2T5G3B9_9SPHN</name>
<proteinExistence type="predicted"/>
<evidence type="ECO:0000259" key="1">
    <source>
        <dbReference type="Pfam" id="PF22262"/>
    </source>
</evidence>
<protein>
    <recommendedName>
        <fullName evidence="1">DUF6950 domain-containing protein</fullName>
    </recommendedName>
</protein>